<protein>
    <submittedName>
        <fullName evidence="1">Uncharacterized protein</fullName>
    </submittedName>
</protein>
<comment type="caution">
    <text evidence="1">The sequence shown here is derived from an EMBL/GenBank/DDBJ whole genome shotgun (WGS) entry which is preliminary data.</text>
</comment>
<dbReference type="AlphaFoldDB" id="A0A699TWA8"/>
<organism evidence="1">
    <name type="scientific">Tanacetum cinerariifolium</name>
    <name type="common">Dalmatian daisy</name>
    <name type="synonym">Chrysanthemum cinerariifolium</name>
    <dbReference type="NCBI Taxonomy" id="118510"/>
    <lineage>
        <taxon>Eukaryota</taxon>
        <taxon>Viridiplantae</taxon>
        <taxon>Streptophyta</taxon>
        <taxon>Embryophyta</taxon>
        <taxon>Tracheophyta</taxon>
        <taxon>Spermatophyta</taxon>
        <taxon>Magnoliopsida</taxon>
        <taxon>eudicotyledons</taxon>
        <taxon>Gunneridae</taxon>
        <taxon>Pentapetalae</taxon>
        <taxon>asterids</taxon>
        <taxon>campanulids</taxon>
        <taxon>Asterales</taxon>
        <taxon>Asteraceae</taxon>
        <taxon>Asteroideae</taxon>
        <taxon>Anthemideae</taxon>
        <taxon>Anthemidinae</taxon>
        <taxon>Tanacetum</taxon>
    </lineage>
</organism>
<proteinExistence type="predicted"/>
<evidence type="ECO:0000313" key="1">
    <source>
        <dbReference type="EMBL" id="GFD15185.1"/>
    </source>
</evidence>
<accession>A0A699TWA8</accession>
<dbReference type="EMBL" id="BKCJ011284647">
    <property type="protein sequence ID" value="GFD15185.1"/>
    <property type="molecule type" value="Genomic_DNA"/>
</dbReference>
<reference evidence="1" key="1">
    <citation type="journal article" date="2019" name="Sci. Rep.">
        <title>Draft genome of Tanacetum cinerariifolium, the natural source of mosquito coil.</title>
        <authorList>
            <person name="Yamashiro T."/>
            <person name="Shiraishi A."/>
            <person name="Satake H."/>
            <person name="Nakayama K."/>
        </authorList>
    </citation>
    <scope>NUCLEOTIDE SEQUENCE</scope>
</reference>
<feature type="non-terminal residue" evidence="1">
    <location>
        <position position="62"/>
    </location>
</feature>
<name>A0A699TWA8_TANCI</name>
<gene>
    <name evidence="1" type="ORF">Tci_887154</name>
</gene>
<sequence>MTEKIARDAKVAKIYAEEELQEEVPDKENSPEEILEEKVKEMMQLVLIEEVYVQALQVKHPI</sequence>